<comment type="caution">
    <text evidence="1">The sequence shown here is derived from an EMBL/GenBank/DDBJ whole genome shotgun (WGS) entry which is preliminary data.</text>
</comment>
<dbReference type="Pfam" id="PF10893">
    <property type="entry name" value="Phage_186_Fil"/>
    <property type="match status" value="1"/>
</dbReference>
<organism evidence="1 2">
    <name type="scientific">Pantoea trifolii</name>
    <dbReference type="NCBI Taxonomy" id="2968030"/>
    <lineage>
        <taxon>Bacteria</taxon>
        <taxon>Pseudomonadati</taxon>
        <taxon>Pseudomonadota</taxon>
        <taxon>Gammaproteobacteria</taxon>
        <taxon>Enterobacterales</taxon>
        <taxon>Erwiniaceae</taxon>
        <taxon>Pantoea</taxon>
    </lineage>
</organism>
<dbReference type="RefSeq" id="WP_256697523.1">
    <property type="nucleotide sequence ID" value="NZ_JANIES010000001.1"/>
</dbReference>
<accession>A0ABT1VNL5</accession>
<reference evidence="1 2" key="1">
    <citation type="submission" date="2022-07" db="EMBL/GenBank/DDBJ databases">
        <title>Pantoea trifolii sp. nov. isolated from root nodules of Trifolium rubens.</title>
        <authorList>
            <person name="Kalita M."/>
            <person name="Wdowiak-Wrobel S."/>
            <person name="Marek-Kozaczuk M."/>
            <person name="Palusinska-Szysz M."/>
            <person name="Sokolowski W."/>
            <person name="Coutinho T."/>
            <person name="Hlahane L."/>
        </authorList>
    </citation>
    <scope>NUCLEOTIDE SEQUENCE [LARGE SCALE GENOMIC DNA]</scope>
    <source>
        <strain evidence="1 2">MMK2</strain>
    </source>
</reference>
<dbReference type="EMBL" id="JANIET010000001">
    <property type="protein sequence ID" value="MCQ8229124.1"/>
    <property type="molecule type" value="Genomic_DNA"/>
</dbReference>
<evidence type="ECO:0000313" key="1">
    <source>
        <dbReference type="EMBL" id="MCQ8229124.1"/>
    </source>
</evidence>
<gene>
    <name evidence="1" type="ORF">NQH49_16800</name>
</gene>
<protein>
    <submittedName>
        <fullName evidence="1">DUF2724 domain-containing protein</fullName>
    </submittedName>
</protein>
<name>A0ABT1VNL5_9GAMM</name>
<keyword evidence="2" id="KW-1185">Reference proteome</keyword>
<evidence type="ECO:0000313" key="2">
    <source>
        <dbReference type="Proteomes" id="UP001300015"/>
    </source>
</evidence>
<proteinExistence type="predicted"/>
<dbReference type="InterPro" id="IPR021221">
    <property type="entry name" value="Fil"/>
</dbReference>
<dbReference type="Proteomes" id="UP001300015">
    <property type="component" value="Unassembled WGS sequence"/>
</dbReference>
<sequence length="60" mass="6699">MISFAAHLKRQSPSMSYGNGWIMGGNGKRWHPCADQKSLLRDLTTKRGGLLIRMRKLIGG</sequence>